<dbReference type="Proteomes" id="UP001501436">
    <property type="component" value="Unassembled WGS sequence"/>
</dbReference>
<dbReference type="InterPro" id="IPR011990">
    <property type="entry name" value="TPR-like_helical_dom_sf"/>
</dbReference>
<evidence type="ECO:0000313" key="8">
    <source>
        <dbReference type="EMBL" id="GAA4912050.1"/>
    </source>
</evidence>
<keyword evidence="3" id="KW-0732">Signal</keyword>
<dbReference type="Gene3D" id="1.25.40.390">
    <property type="match status" value="1"/>
</dbReference>
<gene>
    <name evidence="8" type="ORF">GCM10023313_13830</name>
</gene>
<comment type="caution">
    <text evidence="8">The sequence shown here is derived from an EMBL/GenBank/DDBJ whole genome shotgun (WGS) entry which is preliminary data.</text>
</comment>
<evidence type="ECO:0000256" key="5">
    <source>
        <dbReference type="ARBA" id="ARBA00023237"/>
    </source>
</evidence>
<dbReference type="InterPro" id="IPR012944">
    <property type="entry name" value="SusD_RagB_dom"/>
</dbReference>
<evidence type="ECO:0000313" key="9">
    <source>
        <dbReference type="Proteomes" id="UP001501436"/>
    </source>
</evidence>
<evidence type="ECO:0000259" key="7">
    <source>
        <dbReference type="Pfam" id="PF14322"/>
    </source>
</evidence>
<accession>A0ABP9FQY6</accession>
<dbReference type="EMBL" id="BAABJI010000002">
    <property type="protein sequence ID" value="GAA4912050.1"/>
    <property type="molecule type" value="Genomic_DNA"/>
</dbReference>
<proteinExistence type="inferred from homology"/>
<dbReference type="Pfam" id="PF14322">
    <property type="entry name" value="SusD-like_3"/>
    <property type="match status" value="1"/>
</dbReference>
<comment type="subcellular location">
    <subcellularLocation>
        <location evidence="1">Cell outer membrane</location>
    </subcellularLocation>
</comment>
<name>A0ABP9FQY6_9SPHI</name>
<protein>
    <submittedName>
        <fullName evidence="8">RagB/SusD family nutrient uptake outer membrane protein</fullName>
    </submittedName>
</protein>
<dbReference type="RefSeq" id="WP_345330247.1">
    <property type="nucleotide sequence ID" value="NZ_BAABJI010000002.1"/>
</dbReference>
<evidence type="ECO:0000259" key="6">
    <source>
        <dbReference type="Pfam" id="PF07980"/>
    </source>
</evidence>
<organism evidence="8 9">
    <name type="scientific">Mucilaginibacter defluvii</name>
    <dbReference type="NCBI Taxonomy" id="1196019"/>
    <lineage>
        <taxon>Bacteria</taxon>
        <taxon>Pseudomonadati</taxon>
        <taxon>Bacteroidota</taxon>
        <taxon>Sphingobacteriia</taxon>
        <taxon>Sphingobacteriales</taxon>
        <taxon>Sphingobacteriaceae</taxon>
        <taxon>Mucilaginibacter</taxon>
    </lineage>
</organism>
<dbReference type="SUPFAM" id="SSF48452">
    <property type="entry name" value="TPR-like"/>
    <property type="match status" value="1"/>
</dbReference>
<feature type="domain" description="SusD-like N-terminal" evidence="7">
    <location>
        <begin position="143"/>
        <end position="268"/>
    </location>
</feature>
<keyword evidence="5" id="KW-0998">Cell outer membrane</keyword>
<keyword evidence="4" id="KW-0472">Membrane</keyword>
<keyword evidence="9" id="KW-1185">Reference proteome</keyword>
<reference evidence="9" key="1">
    <citation type="journal article" date="2019" name="Int. J. Syst. Evol. Microbiol.">
        <title>The Global Catalogue of Microorganisms (GCM) 10K type strain sequencing project: providing services to taxonomists for standard genome sequencing and annotation.</title>
        <authorList>
            <consortium name="The Broad Institute Genomics Platform"/>
            <consortium name="The Broad Institute Genome Sequencing Center for Infectious Disease"/>
            <person name="Wu L."/>
            <person name="Ma J."/>
        </authorList>
    </citation>
    <scope>NUCLEOTIDE SEQUENCE [LARGE SCALE GENOMIC DNA]</scope>
    <source>
        <strain evidence="9">JCM 18283</strain>
    </source>
</reference>
<evidence type="ECO:0000256" key="4">
    <source>
        <dbReference type="ARBA" id="ARBA00023136"/>
    </source>
</evidence>
<sequence>MNTQKNTHKPGAGKFMAGFGKVINGKKSRLIAVAGLLAIASGLSACKKYLDIVPDNVAVIENAFKLRTEAEKYLFTCYSYLPKNGDGWFNAGLMSGDEIWLPQSDQAHWHPAFRIAQGQQNKDRPLFNEWGGDLKGGDGRYNYLVMFRGIRHCNIFLENIKDQTKVPDLSASERERWIGEVEFLKAYYHYYLLRMYGPIPIIDKNVPESSAPEDLYYKRMPVDDCVNYISALLDDAITKLPPRIVDENKELGRTTQVIALAVKAKLWLMAASPLFNGNSDFAGFRDKEGVALFNPTVDQTKWEKARDAAKAAIDAAEANGNALYTYRNDVFNLSTETKTQLNIRNAVTDRWGTEVVWALSNSYFVNEALCMPPLVRGSNTDRFQLQGVWAAPIKIAKMFYSKNGVPIDEDKTLDFTNYMQTRAAVTSEQFYIEPNFVTARLNYDREPRFYADLGFDGGRWYMKDGTTTGSDVNGMYVQMKNAQTAGFGHFTNWNETGYFIKKLVHWESTTNSNNAPTWKSYPWPEIRLADLYLMYAEALNEVEPASPMAISYVDKIRTRAGLNGVVESWSNFSRNPGKYGSQDGLRSIIHRERMIELAFEGQRFWDLRRWKQSGEELNKDITGFSILGKTTEAYNIERTIFNQTFIAPRDYFWPIGNYETRRNPKLVENPGW</sequence>
<dbReference type="InterPro" id="IPR033985">
    <property type="entry name" value="SusD-like_N"/>
</dbReference>
<feature type="domain" description="RagB/SusD" evidence="6">
    <location>
        <begin position="393"/>
        <end position="672"/>
    </location>
</feature>
<evidence type="ECO:0000256" key="1">
    <source>
        <dbReference type="ARBA" id="ARBA00004442"/>
    </source>
</evidence>
<comment type="similarity">
    <text evidence="2">Belongs to the SusD family.</text>
</comment>
<evidence type="ECO:0000256" key="3">
    <source>
        <dbReference type="ARBA" id="ARBA00022729"/>
    </source>
</evidence>
<evidence type="ECO:0000256" key="2">
    <source>
        <dbReference type="ARBA" id="ARBA00006275"/>
    </source>
</evidence>
<dbReference type="Pfam" id="PF07980">
    <property type="entry name" value="SusD_RagB"/>
    <property type="match status" value="1"/>
</dbReference>